<reference evidence="8" key="1">
    <citation type="journal article" date="2013" name="Science">
        <title>Gene transfer from bacteria and archaea facilitated evolution of an extremophilic eukaryote.</title>
        <authorList>
            <person name="Schonknecht G."/>
            <person name="Chen W.H."/>
            <person name="Ternes C.M."/>
            <person name="Barbier G.G."/>
            <person name="Shrestha R.P."/>
            <person name="Stanke M."/>
            <person name="Brautigam A."/>
            <person name="Baker B.J."/>
            <person name="Banfield J.F."/>
            <person name="Garavito R.M."/>
            <person name="Carr K."/>
            <person name="Wilkerson C."/>
            <person name="Rensing S.A."/>
            <person name="Gagneul D."/>
            <person name="Dickenson N.E."/>
            <person name="Oesterhelt C."/>
            <person name="Lercher M.J."/>
            <person name="Weber A.P."/>
        </authorList>
    </citation>
    <scope>NUCLEOTIDE SEQUENCE [LARGE SCALE GENOMIC DNA]</scope>
    <source>
        <strain evidence="8">074W</strain>
    </source>
</reference>
<evidence type="ECO:0000313" key="7">
    <source>
        <dbReference type="EMBL" id="EME29075.1"/>
    </source>
</evidence>
<protein>
    <recommendedName>
        <fullName evidence="1">mRNA m(6)A methyltransferase</fullName>
        <ecNumber evidence="1">2.1.1.348</ecNumber>
    </recommendedName>
</protein>
<evidence type="ECO:0000256" key="5">
    <source>
        <dbReference type="ARBA" id="ARBA00048957"/>
    </source>
</evidence>
<dbReference type="InterPro" id="IPR029063">
    <property type="entry name" value="SAM-dependent_MTases_sf"/>
</dbReference>
<evidence type="ECO:0000256" key="4">
    <source>
        <dbReference type="ARBA" id="ARBA00022691"/>
    </source>
</evidence>
<gene>
    <name evidence="7" type="ORF">Gasu_34680</name>
</gene>
<comment type="catalytic activity">
    <reaction evidence="5">
        <text>an adenosine in mRNA + S-adenosyl-L-methionine = an N(6)-methyladenosine in mRNA + S-adenosyl-L-homocysteine + H(+)</text>
        <dbReference type="Rhea" id="RHEA:55584"/>
        <dbReference type="Rhea" id="RHEA-COMP:12414"/>
        <dbReference type="Rhea" id="RHEA-COMP:12417"/>
        <dbReference type="ChEBI" id="CHEBI:15378"/>
        <dbReference type="ChEBI" id="CHEBI:57856"/>
        <dbReference type="ChEBI" id="CHEBI:59789"/>
        <dbReference type="ChEBI" id="CHEBI:74411"/>
        <dbReference type="ChEBI" id="CHEBI:74449"/>
        <dbReference type="EC" id="2.1.1.348"/>
    </reaction>
</comment>
<dbReference type="InterPro" id="IPR007757">
    <property type="entry name" value="MT-A70-like"/>
</dbReference>
<dbReference type="RefSeq" id="XP_005705595.1">
    <property type="nucleotide sequence ID" value="XM_005705538.1"/>
</dbReference>
<dbReference type="GO" id="GO:0005634">
    <property type="term" value="C:nucleus"/>
    <property type="evidence" value="ECO:0007669"/>
    <property type="project" value="TreeGrafter"/>
</dbReference>
<dbReference type="GO" id="GO:0032259">
    <property type="term" value="P:methylation"/>
    <property type="evidence" value="ECO:0007669"/>
    <property type="project" value="UniProtKB-KW"/>
</dbReference>
<comment type="similarity">
    <text evidence="6">Belongs to the MT-A70-like family.</text>
</comment>
<keyword evidence="4" id="KW-0949">S-adenosyl-L-methionine</keyword>
<dbReference type="AlphaFoldDB" id="M2WYE2"/>
<dbReference type="PANTHER" id="PTHR12829">
    <property type="entry name" value="N6-ADENOSINE-METHYLTRANSFERASE"/>
    <property type="match status" value="1"/>
</dbReference>
<dbReference type="GeneID" id="17087900"/>
<evidence type="ECO:0000256" key="6">
    <source>
        <dbReference type="PROSITE-ProRule" id="PRU00489"/>
    </source>
</evidence>
<dbReference type="EC" id="2.1.1.348" evidence="1"/>
<organism evidence="7 8">
    <name type="scientific">Galdieria sulphuraria</name>
    <name type="common">Red alga</name>
    <dbReference type="NCBI Taxonomy" id="130081"/>
    <lineage>
        <taxon>Eukaryota</taxon>
        <taxon>Rhodophyta</taxon>
        <taxon>Bangiophyceae</taxon>
        <taxon>Galdieriales</taxon>
        <taxon>Galdieriaceae</taxon>
        <taxon>Galdieria</taxon>
    </lineage>
</organism>
<keyword evidence="3 7" id="KW-0808">Transferase</keyword>
<dbReference type="PROSITE" id="PS51143">
    <property type="entry name" value="MT_A70"/>
    <property type="match status" value="1"/>
</dbReference>
<proteinExistence type="inferred from homology"/>
<keyword evidence="8" id="KW-1185">Reference proteome</keyword>
<dbReference type="GO" id="GO:0036396">
    <property type="term" value="C:RNA N6-methyladenosine methyltransferase complex"/>
    <property type="evidence" value="ECO:0007669"/>
    <property type="project" value="TreeGrafter"/>
</dbReference>
<dbReference type="SUPFAM" id="SSF53335">
    <property type="entry name" value="S-adenosyl-L-methionine-dependent methyltransferases"/>
    <property type="match status" value="1"/>
</dbReference>
<evidence type="ECO:0000256" key="1">
    <source>
        <dbReference type="ARBA" id="ARBA00012160"/>
    </source>
</evidence>
<dbReference type="EMBL" id="KB454512">
    <property type="protein sequence ID" value="EME29075.1"/>
    <property type="molecule type" value="Genomic_DNA"/>
</dbReference>
<dbReference type="STRING" id="130081.M2WYE2"/>
<evidence type="ECO:0000256" key="2">
    <source>
        <dbReference type="ARBA" id="ARBA00022603"/>
    </source>
</evidence>
<sequence length="285" mass="32903">MIGAHFSNDGDAPLDDYRLRAEIEETELELRKRFLELCQILGGLISSEADGQLDGGKDKTEDDKECVPMEEQLWEPEDYEIPPHCIPVRCDVREAPWDQLTQLVDNFDAIMMDPPWQLATANPTRGVALGYNQLSDECIASLPIHKLQKNGFMFIWVINAKYRTALHLFQRWGYQLVDDISWVKYTVNRRFAKNHGFYLQHAKETCLVGFRGVLPSNFCGNRVGDVICSERRGQSQKPDEIYEIIEQMIPNGRYLEIFARKNNLRNYWVSIGNEVVGEICEEIIQ</sequence>
<dbReference type="Pfam" id="PF05063">
    <property type="entry name" value="MT-A70"/>
    <property type="match status" value="1"/>
</dbReference>
<dbReference type="OMA" id="EAPEWCV"/>
<name>M2WYE2_GALSU</name>
<dbReference type="OrthoDB" id="10262526at2759"/>
<evidence type="ECO:0000256" key="3">
    <source>
        <dbReference type="ARBA" id="ARBA00022679"/>
    </source>
</evidence>
<accession>M2WYE2</accession>
<dbReference type="SMR" id="M2WYE2"/>
<keyword evidence="2 7" id="KW-0489">Methyltransferase</keyword>
<dbReference type="GO" id="GO:0001734">
    <property type="term" value="F:mRNA m(6)A methyltransferase activity"/>
    <property type="evidence" value="ECO:0007669"/>
    <property type="project" value="UniProtKB-EC"/>
</dbReference>
<dbReference type="Proteomes" id="UP000030680">
    <property type="component" value="Unassembled WGS sequence"/>
</dbReference>
<dbReference type="Gramene" id="EME29075">
    <property type="protein sequence ID" value="EME29075"/>
    <property type="gene ID" value="Gasu_34680"/>
</dbReference>
<dbReference type="eggNOG" id="KOG2098">
    <property type="taxonomic scope" value="Eukaryota"/>
</dbReference>
<dbReference type="PANTHER" id="PTHR12829:SF7">
    <property type="entry name" value="N6-ADENOSINE-METHYLTRANSFERASE CATALYTIC SUBUNIT"/>
    <property type="match status" value="1"/>
</dbReference>
<evidence type="ECO:0000313" key="8">
    <source>
        <dbReference type="Proteomes" id="UP000030680"/>
    </source>
</evidence>
<dbReference type="KEGG" id="gsl:Gasu_34680"/>